<dbReference type="AlphaFoldDB" id="A0A286D8D9"/>
<dbReference type="Gene3D" id="3.40.50.300">
    <property type="entry name" value="P-loop containing nucleotide triphosphate hydrolases"/>
    <property type="match status" value="1"/>
</dbReference>
<dbReference type="GO" id="GO:0019521">
    <property type="term" value="P:D-gluconate metabolic process"/>
    <property type="evidence" value="ECO:0007669"/>
    <property type="project" value="UniProtKB-KW"/>
</dbReference>
<dbReference type="GO" id="GO:0005524">
    <property type="term" value="F:ATP binding"/>
    <property type="evidence" value="ECO:0007669"/>
    <property type="project" value="UniProtKB-KW"/>
</dbReference>
<evidence type="ECO:0000256" key="10">
    <source>
        <dbReference type="RuleBase" id="RU363066"/>
    </source>
</evidence>
<keyword evidence="5 10" id="KW-0547">Nucleotide-binding</keyword>
<organism evidence="11 12">
    <name type="scientific">Pseudoxanthomonas wuyuanensis</name>
    <dbReference type="NCBI Taxonomy" id="1073196"/>
    <lineage>
        <taxon>Bacteria</taxon>
        <taxon>Pseudomonadati</taxon>
        <taxon>Pseudomonadota</taxon>
        <taxon>Gammaproteobacteria</taxon>
        <taxon>Lysobacterales</taxon>
        <taxon>Lysobacteraceae</taxon>
        <taxon>Pseudoxanthomonas</taxon>
    </lineage>
</organism>
<proteinExistence type="inferred from homology"/>
<keyword evidence="12" id="KW-1185">Reference proteome</keyword>
<keyword evidence="6 10" id="KW-0418">Kinase</keyword>
<evidence type="ECO:0000256" key="3">
    <source>
        <dbReference type="ARBA" id="ARBA00012054"/>
    </source>
</evidence>
<keyword evidence="7 10" id="KW-0067">ATP-binding</keyword>
<dbReference type="PANTHER" id="PTHR43442:SF3">
    <property type="entry name" value="GLUCONOKINASE-RELATED"/>
    <property type="match status" value="1"/>
</dbReference>
<dbReference type="GO" id="GO:0046316">
    <property type="term" value="F:gluconokinase activity"/>
    <property type="evidence" value="ECO:0007669"/>
    <property type="project" value="UniProtKB-EC"/>
</dbReference>
<evidence type="ECO:0000256" key="1">
    <source>
        <dbReference type="ARBA" id="ARBA00004761"/>
    </source>
</evidence>
<evidence type="ECO:0000256" key="8">
    <source>
        <dbReference type="ARBA" id="ARBA00023064"/>
    </source>
</evidence>
<dbReference type="RefSeq" id="WP_097122197.1">
    <property type="nucleotide sequence ID" value="NZ_OCND01000005.1"/>
</dbReference>
<dbReference type="EMBL" id="OCND01000005">
    <property type="protein sequence ID" value="SOD54932.1"/>
    <property type="molecule type" value="Genomic_DNA"/>
</dbReference>
<sequence>MNGAGVPAPVQAIVVMGVSGSGKSLLARALAEHYGARYLDADDFHSAQARARMASGQPLTDAMRAPWVDALAAALRDHANRGETAVLAFSGLRAAHREQLRAGSGLRLLFLFLQGEPGLIAQRLSARTGHFMPPALLDSQFEALQAPEAEPDVLAIDISPPPAQVIAAAIAAIAAGCAAPPCSSAE</sequence>
<evidence type="ECO:0000313" key="12">
    <source>
        <dbReference type="Proteomes" id="UP000219374"/>
    </source>
</evidence>
<evidence type="ECO:0000256" key="9">
    <source>
        <dbReference type="ARBA" id="ARBA00048090"/>
    </source>
</evidence>
<dbReference type="Pfam" id="PF13671">
    <property type="entry name" value="AAA_33"/>
    <property type="match status" value="1"/>
</dbReference>
<reference evidence="11 12" key="1">
    <citation type="submission" date="2017-09" db="EMBL/GenBank/DDBJ databases">
        <authorList>
            <person name="Ehlers B."/>
            <person name="Leendertz F.H."/>
        </authorList>
    </citation>
    <scope>NUCLEOTIDE SEQUENCE [LARGE SCALE GENOMIC DNA]</scope>
    <source>
        <strain evidence="11 12">CGMCC 1.10978</strain>
    </source>
</reference>
<gene>
    <name evidence="11" type="ORF">SAMN06296416_105205</name>
</gene>
<evidence type="ECO:0000313" key="11">
    <source>
        <dbReference type="EMBL" id="SOD54932.1"/>
    </source>
</evidence>
<dbReference type="PANTHER" id="PTHR43442">
    <property type="entry name" value="GLUCONOKINASE-RELATED"/>
    <property type="match status" value="1"/>
</dbReference>
<dbReference type="Proteomes" id="UP000219374">
    <property type="component" value="Unassembled WGS sequence"/>
</dbReference>
<keyword evidence="8" id="KW-0311">Gluconate utilization</keyword>
<name>A0A286D8D9_9GAMM</name>
<dbReference type="InterPro" id="IPR006001">
    <property type="entry name" value="Therm_gnt_kin"/>
</dbReference>
<dbReference type="InterPro" id="IPR027417">
    <property type="entry name" value="P-loop_NTPase"/>
</dbReference>
<evidence type="ECO:0000256" key="6">
    <source>
        <dbReference type="ARBA" id="ARBA00022777"/>
    </source>
</evidence>
<comment type="pathway">
    <text evidence="1">Carbohydrate acid metabolism.</text>
</comment>
<dbReference type="OrthoDB" id="9795716at2"/>
<dbReference type="FunFam" id="3.40.50.300:FF:000522">
    <property type="entry name" value="Gluconokinase"/>
    <property type="match status" value="1"/>
</dbReference>
<dbReference type="CDD" id="cd02021">
    <property type="entry name" value="GntK"/>
    <property type="match status" value="1"/>
</dbReference>
<keyword evidence="4 10" id="KW-0808">Transferase</keyword>
<dbReference type="EC" id="2.7.1.12" evidence="3 10"/>
<evidence type="ECO:0000256" key="4">
    <source>
        <dbReference type="ARBA" id="ARBA00022679"/>
    </source>
</evidence>
<evidence type="ECO:0000256" key="5">
    <source>
        <dbReference type="ARBA" id="ARBA00022741"/>
    </source>
</evidence>
<evidence type="ECO:0000256" key="7">
    <source>
        <dbReference type="ARBA" id="ARBA00022840"/>
    </source>
</evidence>
<dbReference type="NCBIfam" id="TIGR01313">
    <property type="entry name" value="therm_gnt_kin"/>
    <property type="match status" value="1"/>
</dbReference>
<dbReference type="GO" id="GO:0005737">
    <property type="term" value="C:cytoplasm"/>
    <property type="evidence" value="ECO:0007669"/>
    <property type="project" value="TreeGrafter"/>
</dbReference>
<dbReference type="SUPFAM" id="SSF52540">
    <property type="entry name" value="P-loop containing nucleoside triphosphate hydrolases"/>
    <property type="match status" value="1"/>
</dbReference>
<comment type="similarity">
    <text evidence="2 10">Belongs to the gluconokinase GntK/GntV family.</text>
</comment>
<accession>A0A286D8D9</accession>
<protein>
    <recommendedName>
        <fullName evidence="3 10">Gluconokinase</fullName>
        <ecNumber evidence="3 10">2.7.1.12</ecNumber>
    </recommendedName>
</protein>
<evidence type="ECO:0000256" key="2">
    <source>
        <dbReference type="ARBA" id="ARBA00008420"/>
    </source>
</evidence>
<comment type="catalytic activity">
    <reaction evidence="9 10">
        <text>D-gluconate + ATP = 6-phospho-D-gluconate + ADP + H(+)</text>
        <dbReference type="Rhea" id="RHEA:19433"/>
        <dbReference type="ChEBI" id="CHEBI:15378"/>
        <dbReference type="ChEBI" id="CHEBI:18391"/>
        <dbReference type="ChEBI" id="CHEBI:30616"/>
        <dbReference type="ChEBI" id="CHEBI:58759"/>
        <dbReference type="ChEBI" id="CHEBI:456216"/>
        <dbReference type="EC" id="2.7.1.12"/>
    </reaction>
</comment>